<name>A0A212L5Y5_9BACT</name>
<gene>
    <name evidence="1" type="ORF">KL86DES1_20920</name>
    <name evidence="2" type="ORF">KL86DES1_20922</name>
</gene>
<organism evidence="2">
    <name type="scientific">uncultured Desulfovibrio sp</name>
    <dbReference type="NCBI Taxonomy" id="167968"/>
    <lineage>
        <taxon>Bacteria</taxon>
        <taxon>Pseudomonadati</taxon>
        <taxon>Thermodesulfobacteriota</taxon>
        <taxon>Desulfovibrionia</taxon>
        <taxon>Desulfovibrionales</taxon>
        <taxon>Desulfovibrionaceae</taxon>
        <taxon>Desulfovibrio</taxon>
        <taxon>environmental samples</taxon>
    </lineage>
</organism>
<sequence length="65" mass="7531">MSKTLAMSVLRGNLTLEQINFEMLHISKFSFSRKMRFSAESTPRCGALHFRAALEHLHFFKGKML</sequence>
<evidence type="ECO:0000313" key="2">
    <source>
        <dbReference type="EMBL" id="SCM72925.1"/>
    </source>
</evidence>
<dbReference type="RefSeq" id="WP_179980435.1">
    <property type="nucleotide sequence ID" value="NZ_LT608333.1"/>
</dbReference>
<dbReference type="EMBL" id="FMJC01000002">
    <property type="protein sequence ID" value="SCM72925.1"/>
    <property type="molecule type" value="Genomic_DNA"/>
</dbReference>
<proteinExistence type="predicted"/>
<reference evidence="2" key="1">
    <citation type="submission" date="2016-08" db="EMBL/GenBank/DDBJ databases">
        <authorList>
            <person name="Seilhamer J.J."/>
        </authorList>
    </citation>
    <scope>NUCLEOTIDE SEQUENCE</scope>
    <source>
        <strain evidence="2">86-1</strain>
    </source>
</reference>
<dbReference type="AlphaFoldDB" id="A0A212L5Y5"/>
<protein>
    <submittedName>
        <fullName evidence="2">Uncharacterized protein</fullName>
    </submittedName>
</protein>
<evidence type="ECO:0000313" key="1">
    <source>
        <dbReference type="EMBL" id="SCM72922.1"/>
    </source>
</evidence>
<accession>A0A212L5Y5</accession>
<dbReference type="EMBL" id="FMJC01000002">
    <property type="protein sequence ID" value="SCM72922.1"/>
    <property type="molecule type" value="Genomic_DNA"/>
</dbReference>